<dbReference type="EMBL" id="LAZR01015953">
    <property type="protein sequence ID" value="KKM06610.1"/>
    <property type="molecule type" value="Genomic_DNA"/>
</dbReference>
<evidence type="ECO:0000313" key="1">
    <source>
        <dbReference type="EMBL" id="KKM06610.1"/>
    </source>
</evidence>
<protein>
    <submittedName>
        <fullName evidence="1">Uncharacterized protein</fullName>
    </submittedName>
</protein>
<reference evidence="1" key="1">
    <citation type="journal article" date="2015" name="Nature">
        <title>Complex archaea that bridge the gap between prokaryotes and eukaryotes.</title>
        <authorList>
            <person name="Spang A."/>
            <person name="Saw J.H."/>
            <person name="Jorgensen S.L."/>
            <person name="Zaremba-Niedzwiedzka K."/>
            <person name="Martijn J."/>
            <person name="Lind A.E."/>
            <person name="van Eijk R."/>
            <person name="Schleper C."/>
            <person name="Guy L."/>
            <person name="Ettema T.J."/>
        </authorList>
    </citation>
    <scope>NUCLEOTIDE SEQUENCE</scope>
</reference>
<accession>A0A0F9H6C1</accession>
<gene>
    <name evidence="1" type="ORF">LCGC14_1742340</name>
</gene>
<sequence length="52" mass="5701">MKISDKYAREEIESIIIKLQILIGSHFDSGEQALANELLSTIRAQAALKDAG</sequence>
<comment type="caution">
    <text evidence="1">The sequence shown here is derived from an EMBL/GenBank/DDBJ whole genome shotgun (WGS) entry which is preliminary data.</text>
</comment>
<name>A0A0F9H6C1_9ZZZZ</name>
<proteinExistence type="predicted"/>
<dbReference type="AlphaFoldDB" id="A0A0F9H6C1"/>
<organism evidence="1">
    <name type="scientific">marine sediment metagenome</name>
    <dbReference type="NCBI Taxonomy" id="412755"/>
    <lineage>
        <taxon>unclassified sequences</taxon>
        <taxon>metagenomes</taxon>
        <taxon>ecological metagenomes</taxon>
    </lineage>
</organism>